<dbReference type="Pfam" id="PF04290">
    <property type="entry name" value="DctQ"/>
    <property type="match status" value="1"/>
</dbReference>
<gene>
    <name evidence="11" type="ORF">HW564_20230</name>
</gene>
<dbReference type="Proteomes" id="UP000565723">
    <property type="component" value="Unassembled WGS sequence"/>
</dbReference>
<evidence type="ECO:0000256" key="8">
    <source>
        <dbReference type="ARBA" id="ARBA00038436"/>
    </source>
</evidence>
<organism evidence="11 12">
    <name type="scientific">Ruegeria pomeroyi</name>
    <dbReference type="NCBI Taxonomy" id="89184"/>
    <lineage>
        <taxon>Bacteria</taxon>
        <taxon>Pseudomonadati</taxon>
        <taxon>Pseudomonadota</taxon>
        <taxon>Alphaproteobacteria</taxon>
        <taxon>Rhodobacterales</taxon>
        <taxon>Roseobacteraceae</taxon>
        <taxon>Ruegeria</taxon>
    </lineage>
</organism>
<dbReference type="InterPro" id="IPR007387">
    <property type="entry name" value="TRAP_DctQ"/>
</dbReference>
<evidence type="ECO:0000313" key="12">
    <source>
        <dbReference type="Proteomes" id="UP000565723"/>
    </source>
</evidence>
<comment type="similarity">
    <text evidence="8 9">Belongs to the TRAP transporter small permease family.</text>
</comment>
<keyword evidence="6 9" id="KW-1133">Transmembrane helix</keyword>
<evidence type="ECO:0000256" key="4">
    <source>
        <dbReference type="ARBA" id="ARBA00022519"/>
    </source>
</evidence>
<feature type="transmembrane region" description="Helical" evidence="9">
    <location>
        <begin position="127"/>
        <end position="148"/>
    </location>
</feature>
<evidence type="ECO:0000313" key="11">
    <source>
        <dbReference type="EMBL" id="NVK99257.1"/>
    </source>
</evidence>
<dbReference type="GO" id="GO:0015740">
    <property type="term" value="P:C4-dicarboxylate transport"/>
    <property type="evidence" value="ECO:0007669"/>
    <property type="project" value="TreeGrafter"/>
</dbReference>
<feature type="domain" description="Tripartite ATP-independent periplasmic transporters DctQ component" evidence="10">
    <location>
        <begin position="24"/>
        <end position="151"/>
    </location>
</feature>
<feature type="transmembrane region" description="Helical" evidence="9">
    <location>
        <begin position="50"/>
        <end position="67"/>
    </location>
</feature>
<protein>
    <recommendedName>
        <fullName evidence="9">TRAP transporter small permease protein</fullName>
    </recommendedName>
</protein>
<dbReference type="AlphaFoldDB" id="A0A850LNM7"/>
<dbReference type="PANTHER" id="PTHR35011:SF2">
    <property type="entry name" value="2,3-DIKETO-L-GULONATE TRAP TRANSPORTER SMALL PERMEASE PROTEIN YIAM"/>
    <property type="match status" value="1"/>
</dbReference>
<dbReference type="GO" id="GO:0022857">
    <property type="term" value="F:transmembrane transporter activity"/>
    <property type="evidence" value="ECO:0007669"/>
    <property type="project" value="UniProtKB-UniRule"/>
</dbReference>
<dbReference type="PANTHER" id="PTHR35011">
    <property type="entry name" value="2,3-DIKETO-L-GULONATE TRAP TRANSPORTER SMALL PERMEASE PROTEIN YIAM"/>
    <property type="match status" value="1"/>
</dbReference>
<accession>A0A850LNM7</accession>
<dbReference type="OMA" id="PVWTEEL"/>
<evidence type="ECO:0000256" key="1">
    <source>
        <dbReference type="ARBA" id="ARBA00004429"/>
    </source>
</evidence>
<dbReference type="GO" id="GO:0005886">
    <property type="term" value="C:plasma membrane"/>
    <property type="evidence" value="ECO:0007669"/>
    <property type="project" value="UniProtKB-SubCell"/>
</dbReference>
<reference evidence="11 12" key="1">
    <citation type="journal article" date="2020" name="Proc. Natl. Acad. Sci. U.S.A.">
        <title>Ecological drivers of bacterial community assembly in synthetic phycospheres.</title>
        <authorList>
            <person name="Fu H."/>
            <person name="Uchimiya M."/>
            <person name="Gore J."/>
            <person name="Moran M.A."/>
        </authorList>
    </citation>
    <scope>NUCLEOTIDE SEQUENCE [LARGE SCALE GENOMIC DNA]</scope>
    <source>
        <strain evidence="11">HF-Din03</strain>
    </source>
</reference>
<keyword evidence="4 9" id="KW-0997">Cell inner membrane</keyword>
<name>A0A850LNM7_9RHOB</name>
<comment type="subcellular location">
    <subcellularLocation>
        <location evidence="1 9">Cell inner membrane</location>
        <topology evidence="1 9">Multi-pass membrane protein</topology>
    </subcellularLocation>
</comment>
<keyword evidence="2 9" id="KW-0813">Transport</keyword>
<comment type="function">
    <text evidence="9">Part of the tripartite ATP-independent periplasmic (TRAP) transport system.</text>
</comment>
<keyword evidence="5 9" id="KW-0812">Transmembrane</keyword>
<dbReference type="EMBL" id="JABXIY010000061">
    <property type="protein sequence ID" value="NVK99257.1"/>
    <property type="molecule type" value="Genomic_DNA"/>
</dbReference>
<keyword evidence="3" id="KW-1003">Cell membrane</keyword>
<comment type="caution">
    <text evidence="11">The sequence shown here is derived from an EMBL/GenBank/DDBJ whole genome shotgun (WGS) entry which is preliminary data.</text>
</comment>
<feature type="transmembrane region" description="Helical" evidence="9">
    <location>
        <begin position="87"/>
        <end position="107"/>
    </location>
</feature>
<proteinExistence type="inferred from homology"/>
<dbReference type="InterPro" id="IPR055348">
    <property type="entry name" value="DctQ"/>
</dbReference>
<keyword evidence="7 9" id="KW-0472">Membrane</keyword>
<evidence type="ECO:0000256" key="6">
    <source>
        <dbReference type="ARBA" id="ARBA00022989"/>
    </source>
</evidence>
<evidence type="ECO:0000256" key="5">
    <source>
        <dbReference type="ARBA" id="ARBA00022692"/>
    </source>
</evidence>
<evidence type="ECO:0000256" key="7">
    <source>
        <dbReference type="ARBA" id="ARBA00023136"/>
    </source>
</evidence>
<sequence length="166" mass="17814">MAGRLIQIVVVLARFGAGLAFAVIMAAVLVQVVGRIYGSSPVWTEELTRYALLYMVAFGAGLAFRTGDLVNVDVISESLPGRLPWALRLFSAIATGGLALYLLPHAWKYVAIGKMQTAPAMGIRMDFVHLTVWLMLAGLALFAVLRVIGMLAGADDGTPHIAEEEE</sequence>
<feature type="transmembrane region" description="Helical" evidence="9">
    <location>
        <begin position="6"/>
        <end position="30"/>
    </location>
</feature>
<evidence type="ECO:0000256" key="3">
    <source>
        <dbReference type="ARBA" id="ARBA00022475"/>
    </source>
</evidence>
<comment type="subunit">
    <text evidence="9">The complex comprises the extracytoplasmic solute receptor protein and the two transmembrane proteins.</text>
</comment>
<dbReference type="RefSeq" id="WP_011047456.1">
    <property type="nucleotide sequence ID" value="NZ_CP076685.1"/>
</dbReference>
<evidence type="ECO:0000256" key="9">
    <source>
        <dbReference type="RuleBase" id="RU369079"/>
    </source>
</evidence>
<evidence type="ECO:0000259" key="10">
    <source>
        <dbReference type="Pfam" id="PF04290"/>
    </source>
</evidence>
<evidence type="ECO:0000256" key="2">
    <source>
        <dbReference type="ARBA" id="ARBA00022448"/>
    </source>
</evidence>